<sequence>MRYMNNRVYLPQDAIITKEIEAPVPCSEKVDTRTFSRLLDDNKVVASYKMYWLLGVLEEVSLGNREIEFNKIVARMIVNAWYPHKQYMLSFGRFDNLKTPINYVADNHGYKSNSNEKKLLDFLCSGEDVILQKMMKDLTNEVPYRLLSPFFTTELNGVKDHYRNKLIVQLSLSSDRCLYKIIKGDKDYIIINEDWDKYLKDNYRIIKAWIYYKLVGFLQKRNPNTPAISFKLEAPKIRNLTKATRLWSEIILNKDIKDMYTGKPFNEHNYKSYGVLSIDHFVPWSFVLHDEMWNLLPTFKNINSSKNNHLMPYKTYIDGFCEIQYKAFSYMCNKNMDIELEDYVNILKLDNLHEYYKKSKEVEFKKRLKGCIRPLHIIALNHGFEVSNKSFANI</sequence>
<dbReference type="Gene3D" id="1.10.30.50">
    <property type="match status" value="1"/>
</dbReference>
<keyword evidence="2" id="KW-0255">Endonuclease</keyword>
<feature type="domain" description="HNH nuclease" evidence="1">
    <location>
        <begin position="258"/>
        <end position="309"/>
    </location>
</feature>
<protein>
    <submittedName>
        <fullName evidence="2">HNH endonuclease</fullName>
    </submittedName>
</protein>
<dbReference type="EMBL" id="FQZO01000007">
    <property type="protein sequence ID" value="SHJ74019.1"/>
    <property type="molecule type" value="Genomic_DNA"/>
</dbReference>
<keyword evidence="2" id="KW-0540">Nuclease</keyword>
<dbReference type="STRING" id="1121298.SAMN05444401_3761"/>
<evidence type="ECO:0000313" key="3">
    <source>
        <dbReference type="Proteomes" id="UP000184080"/>
    </source>
</evidence>
<keyword evidence="2" id="KW-0378">Hydrolase</keyword>
<organism evidence="2 3">
    <name type="scientific">Clostridium amylolyticum</name>
    <dbReference type="NCBI Taxonomy" id="1121298"/>
    <lineage>
        <taxon>Bacteria</taxon>
        <taxon>Bacillati</taxon>
        <taxon>Bacillota</taxon>
        <taxon>Clostridia</taxon>
        <taxon>Eubacteriales</taxon>
        <taxon>Clostridiaceae</taxon>
        <taxon>Clostridium</taxon>
    </lineage>
</organism>
<keyword evidence="3" id="KW-1185">Reference proteome</keyword>
<dbReference type="Pfam" id="PF13395">
    <property type="entry name" value="HNH_4"/>
    <property type="match status" value="1"/>
</dbReference>
<dbReference type="InterPro" id="IPR003615">
    <property type="entry name" value="HNH_nuc"/>
</dbReference>
<dbReference type="GO" id="GO:0004519">
    <property type="term" value="F:endonuclease activity"/>
    <property type="evidence" value="ECO:0007669"/>
    <property type="project" value="UniProtKB-KW"/>
</dbReference>
<reference evidence="2 3" key="1">
    <citation type="submission" date="2016-11" db="EMBL/GenBank/DDBJ databases">
        <authorList>
            <person name="Jaros S."/>
            <person name="Januszkiewicz K."/>
            <person name="Wedrychowicz H."/>
        </authorList>
    </citation>
    <scope>NUCLEOTIDE SEQUENCE [LARGE SCALE GENOMIC DNA]</scope>
    <source>
        <strain evidence="2 3">DSM 21864</strain>
    </source>
</reference>
<gene>
    <name evidence="2" type="ORF">SAMN05444401_3761</name>
</gene>
<evidence type="ECO:0000259" key="1">
    <source>
        <dbReference type="Pfam" id="PF13395"/>
    </source>
</evidence>
<evidence type="ECO:0000313" key="2">
    <source>
        <dbReference type="EMBL" id="SHJ74019.1"/>
    </source>
</evidence>
<dbReference type="AlphaFoldDB" id="A0A1M6LS60"/>
<accession>A0A1M6LS60</accession>
<name>A0A1M6LS60_9CLOT</name>
<proteinExistence type="predicted"/>
<dbReference type="Proteomes" id="UP000184080">
    <property type="component" value="Unassembled WGS sequence"/>
</dbReference>